<dbReference type="PANTHER" id="PTHR13793">
    <property type="entry name" value="PHD FINGER PROTEINS"/>
    <property type="match status" value="1"/>
</dbReference>
<dbReference type="InterPro" id="IPR036770">
    <property type="entry name" value="Ankyrin_rpt-contain_sf"/>
</dbReference>
<dbReference type="Proteomes" id="UP000507470">
    <property type="component" value="Unassembled WGS sequence"/>
</dbReference>
<dbReference type="Gene3D" id="1.25.40.20">
    <property type="entry name" value="Ankyrin repeat-containing domain"/>
    <property type="match status" value="1"/>
</dbReference>
<evidence type="ECO:0000256" key="3">
    <source>
        <dbReference type="ARBA" id="ARBA00022833"/>
    </source>
</evidence>
<dbReference type="PROSITE" id="PS50016">
    <property type="entry name" value="ZF_PHD_2"/>
    <property type="match status" value="2"/>
</dbReference>
<dbReference type="OrthoDB" id="10254947at2759"/>
<name>A0A6J8BJA8_MYTCO</name>
<dbReference type="SUPFAM" id="SSF57903">
    <property type="entry name" value="FYVE/PHD zinc finger"/>
    <property type="match status" value="2"/>
</dbReference>
<dbReference type="Pfam" id="PF13831">
    <property type="entry name" value="PHD_2"/>
    <property type="match status" value="1"/>
</dbReference>
<proteinExistence type="predicted"/>
<dbReference type="PROSITE" id="PS50088">
    <property type="entry name" value="ANK_REPEAT"/>
    <property type="match status" value="1"/>
</dbReference>
<protein>
    <recommendedName>
        <fullName evidence="6">PHD-type domain-containing protein</fullName>
    </recommendedName>
</protein>
<evidence type="ECO:0000259" key="6">
    <source>
        <dbReference type="PROSITE" id="PS50016"/>
    </source>
</evidence>
<gene>
    <name evidence="7" type="ORF">MCOR_19701</name>
</gene>
<feature type="domain" description="PHD-type" evidence="6">
    <location>
        <begin position="131"/>
        <end position="225"/>
    </location>
</feature>
<sequence>MEDTKLNTGGTEDMEGCQILQNHNEEVVECPECLHNFKCALCYSKNQTVKEMRSKSERDNIQIKQVMSQQKETEKLFVDEPCDVCGFKEKDDGNELVYCEECNVLVHQACYNIPVVPDDDWFCRPCSEGVQPKCVLCDQMKGAMVKTSNGKEWVHVQCVWWLPDIKFVDGKKMEKMERLQKISKDKDEGNELVYCENCDVLVHQACYNIPVVPDDDWFCRPCSEGVQPKCVLCNQVKGAMVKTSDGKKWAHVQCVWWLPDIKFEDGKKMERMESLDKISPDMLFFRKGGGSWNAVSVKNIKVLVFNVALKVASRLSTVDVLLKTDCLCKLLKNPYYNLSESLKKKRKVGDKRTPDITLEQITSKNDRGDTCLHVAALTSDLKQIYHLLDRISKASLIQNCIDIQNKKSMTPLFISVLNNDSDIVEIFLQHGANPNIFAQATEGQRDAAIHVAASRGSSYLKTVEALLADETIALNSFNKAGYTALHIAVMEHGRKISKKEKIHSDCIIEKLIVAGVDPNLQETKTGRTPLMCAIEKLDITLVEKFVKLIDHSKMRQLLKSETFDGKNVHSIIEELKDSFTKNDYKKLTDLLRNINEGPQ</sequence>
<reference evidence="7 8" key="1">
    <citation type="submission" date="2020-06" db="EMBL/GenBank/DDBJ databases">
        <authorList>
            <person name="Li R."/>
            <person name="Bekaert M."/>
        </authorList>
    </citation>
    <scope>NUCLEOTIDE SEQUENCE [LARGE SCALE GENOMIC DNA]</scope>
    <source>
        <strain evidence="8">wild</strain>
    </source>
</reference>
<dbReference type="InterPro" id="IPR013083">
    <property type="entry name" value="Znf_RING/FYVE/PHD"/>
</dbReference>
<evidence type="ECO:0000256" key="2">
    <source>
        <dbReference type="ARBA" id="ARBA00022771"/>
    </source>
</evidence>
<evidence type="ECO:0000256" key="4">
    <source>
        <dbReference type="PROSITE-ProRule" id="PRU00023"/>
    </source>
</evidence>
<dbReference type="InterPro" id="IPR002110">
    <property type="entry name" value="Ankyrin_rpt"/>
</dbReference>
<dbReference type="CDD" id="cd15492">
    <property type="entry name" value="PHD_BRPF_JADE_like"/>
    <property type="match status" value="2"/>
</dbReference>
<feature type="repeat" description="ANK" evidence="4">
    <location>
        <begin position="407"/>
        <end position="439"/>
    </location>
</feature>
<accession>A0A6J8BJA8</accession>
<keyword evidence="1" id="KW-0479">Metal-binding</keyword>
<dbReference type="GO" id="GO:0006357">
    <property type="term" value="P:regulation of transcription by RNA polymerase II"/>
    <property type="evidence" value="ECO:0007669"/>
    <property type="project" value="TreeGrafter"/>
</dbReference>
<dbReference type="AlphaFoldDB" id="A0A6J8BJA8"/>
<dbReference type="SMART" id="SM00248">
    <property type="entry name" value="ANK"/>
    <property type="match status" value="5"/>
</dbReference>
<dbReference type="InterPro" id="IPR050701">
    <property type="entry name" value="Histone_Mod_Regulator"/>
</dbReference>
<dbReference type="SUPFAM" id="SSF48403">
    <property type="entry name" value="Ankyrin repeat"/>
    <property type="match status" value="1"/>
</dbReference>
<dbReference type="InterPro" id="IPR001965">
    <property type="entry name" value="Znf_PHD"/>
</dbReference>
<keyword evidence="4" id="KW-0040">ANK repeat</keyword>
<dbReference type="InterPro" id="IPR011011">
    <property type="entry name" value="Znf_FYVE_PHD"/>
</dbReference>
<evidence type="ECO:0000313" key="8">
    <source>
        <dbReference type="Proteomes" id="UP000507470"/>
    </source>
</evidence>
<dbReference type="PROSITE" id="PS01359">
    <property type="entry name" value="ZF_PHD_1"/>
    <property type="match status" value="1"/>
</dbReference>
<dbReference type="InterPro" id="IPR019787">
    <property type="entry name" value="Znf_PHD-finger"/>
</dbReference>
<keyword evidence="2 5" id="KW-0863">Zinc-finger</keyword>
<evidence type="ECO:0000256" key="1">
    <source>
        <dbReference type="ARBA" id="ARBA00022723"/>
    </source>
</evidence>
<dbReference type="Gene3D" id="3.30.40.10">
    <property type="entry name" value="Zinc/RING finger domain, C3HC4 (zinc finger)"/>
    <property type="match status" value="3"/>
</dbReference>
<keyword evidence="3" id="KW-0862">Zinc</keyword>
<dbReference type="SMART" id="SM00249">
    <property type="entry name" value="PHD"/>
    <property type="match status" value="2"/>
</dbReference>
<dbReference type="PANTHER" id="PTHR13793:SF160">
    <property type="entry name" value="PHD FINGER PROTEIN RHINOCEROS"/>
    <property type="match status" value="1"/>
</dbReference>
<dbReference type="InterPro" id="IPR019786">
    <property type="entry name" value="Zinc_finger_PHD-type_CS"/>
</dbReference>
<feature type="domain" description="PHD-type" evidence="6">
    <location>
        <begin position="79"/>
        <end position="129"/>
    </location>
</feature>
<dbReference type="PROSITE" id="PS50297">
    <property type="entry name" value="ANK_REP_REGION"/>
    <property type="match status" value="1"/>
</dbReference>
<evidence type="ECO:0000313" key="7">
    <source>
        <dbReference type="EMBL" id="CAC5384015.1"/>
    </source>
</evidence>
<keyword evidence="8" id="KW-1185">Reference proteome</keyword>
<dbReference type="Pfam" id="PF12796">
    <property type="entry name" value="Ank_2"/>
    <property type="match status" value="1"/>
</dbReference>
<organism evidence="7 8">
    <name type="scientific">Mytilus coruscus</name>
    <name type="common">Sea mussel</name>
    <dbReference type="NCBI Taxonomy" id="42192"/>
    <lineage>
        <taxon>Eukaryota</taxon>
        <taxon>Metazoa</taxon>
        <taxon>Spiralia</taxon>
        <taxon>Lophotrochozoa</taxon>
        <taxon>Mollusca</taxon>
        <taxon>Bivalvia</taxon>
        <taxon>Autobranchia</taxon>
        <taxon>Pteriomorphia</taxon>
        <taxon>Mytilida</taxon>
        <taxon>Mytiloidea</taxon>
        <taxon>Mytilidae</taxon>
        <taxon>Mytilinae</taxon>
        <taxon>Mytilus</taxon>
    </lineage>
</organism>
<dbReference type="EMBL" id="CACVKT020003474">
    <property type="protein sequence ID" value="CAC5384015.1"/>
    <property type="molecule type" value="Genomic_DNA"/>
</dbReference>
<dbReference type="Pfam" id="PF13832">
    <property type="entry name" value="zf-HC5HC2H_2"/>
    <property type="match status" value="2"/>
</dbReference>
<dbReference type="GO" id="GO:0008270">
    <property type="term" value="F:zinc ion binding"/>
    <property type="evidence" value="ECO:0007669"/>
    <property type="project" value="UniProtKB-KW"/>
</dbReference>
<evidence type="ECO:0000256" key="5">
    <source>
        <dbReference type="PROSITE-ProRule" id="PRU00146"/>
    </source>
</evidence>